<organism evidence="1 2">
    <name type="scientific">Aegilops tauschii subsp. strangulata</name>
    <name type="common">Goatgrass</name>
    <dbReference type="NCBI Taxonomy" id="200361"/>
    <lineage>
        <taxon>Eukaryota</taxon>
        <taxon>Viridiplantae</taxon>
        <taxon>Streptophyta</taxon>
        <taxon>Embryophyta</taxon>
        <taxon>Tracheophyta</taxon>
        <taxon>Spermatophyta</taxon>
        <taxon>Magnoliopsida</taxon>
        <taxon>Liliopsida</taxon>
        <taxon>Poales</taxon>
        <taxon>Poaceae</taxon>
        <taxon>BOP clade</taxon>
        <taxon>Pooideae</taxon>
        <taxon>Triticodae</taxon>
        <taxon>Triticeae</taxon>
        <taxon>Triticinae</taxon>
        <taxon>Aegilops</taxon>
    </lineage>
</organism>
<reference evidence="2" key="2">
    <citation type="journal article" date="2017" name="Nat. Plants">
        <title>The Aegilops tauschii genome reveals multiple impacts of transposons.</title>
        <authorList>
            <person name="Zhao G."/>
            <person name="Zou C."/>
            <person name="Li K."/>
            <person name="Wang K."/>
            <person name="Li T."/>
            <person name="Gao L."/>
            <person name="Zhang X."/>
            <person name="Wang H."/>
            <person name="Yang Z."/>
            <person name="Liu X."/>
            <person name="Jiang W."/>
            <person name="Mao L."/>
            <person name="Kong X."/>
            <person name="Jiao Y."/>
            <person name="Jia J."/>
        </authorList>
    </citation>
    <scope>NUCLEOTIDE SEQUENCE [LARGE SCALE GENOMIC DNA]</scope>
    <source>
        <strain evidence="2">cv. AL8/78</strain>
    </source>
</reference>
<keyword evidence="2" id="KW-1185">Reference proteome</keyword>
<name>A0A453ICL3_AEGTS</name>
<dbReference type="Proteomes" id="UP000015105">
    <property type="component" value="Chromosome 4D"/>
</dbReference>
<proteinExistence type="predicted"/>
<dbReference type="EnsemblPlants" id="AET4Gv20519800.8">
    <property type="protein sequence ID" value="AET4Gv20519800.8"/>
    <property type="gene ID" value="AET4Gv20519800"/>
</dbReference>
<reference evidence="1" key="4">
    <citation type="submission" date="2019-03" db="UniProtKB">
        <authorList>
            <consortium name="EnsemblPlants"/>
        </authorList>
    </citation>
    <scope>IDENTIFICATION</scope>
</reference>
<dbReference type="AlphaFoldDB" id="A0A453ICL3"/>
<reference evidence="1" key="5">
    <citation type="journal article" date="2021" name="G3 (Bethesda)">
        <title>Aegilops tauschii genome assembly Aet v5.0 features greater sequence contiguity and improved annotation.</title>
        <authorList>
            <person name="Wang L."/>
            <person name="Zhu T."/>
            <person name="Rodriguez J.C."/>
            <person name="Deal K.R."/>
            <person name="Dubcovsky J."/>
            <person name="McGuire P.E."/>
            <person name="Lux T."/>
            <person name="Spannagl M."/>
            <person name="Mayer K.F.X."/>
            <person name="Baldrich P."/>
            <person name="Meyers B.C."/>
            <person name="Huo N."/>
            <person name="Gu Y.Q."/>
            <person name="Zhou H."/>
            <person name="Devos K.M."/>
            <person name="Bennetzen J.L."/>
            <person name="Unver T."/>
            <person name="Budak H."/>
            <person name="Gulick P.J."/>
            <person name="Galiba G."/>
            <person name="Kalapos B."/>
            <person name="Nelson D.R."/>
            <person name="Li P."/>
            <person name="You F.M."/>
            <person name="Luo M.C."/>
            <person name="Dvorak J."/>
        </authorList>
    </citation>
    <scope>NUCLEOTIDE SEQUENCE [LARGE SCALE GENOMIC DNA]</scope>
    <source>
        <strain evidence="1">cv. AL8/78</strain>
    </source>
</reference>
<reference evidence="1" key="3">
    <citation type="journal article" date="2017" name="Nature">
        <title>Genome sequence of the progenitor of the wheat D genome Aegilops tauschii.</title>
        <authorList>
            <person name="Luo M.C."/>
            <person name="Gu Y.Q."/>
            <person name="Puiu D."/>
            <person name="Wang H."/>
            <person name="Twardziok S.O."/>
            <person name="Deal K.R."/>
            <person name="Huo N."/>
            <person name="Zhu T."/>
            <person name="Wang L."/>
            <person name="Wang Y."/>
            <person name="McGuire P.E."/>
            <person name="Liu S."/>
            <person name="Long H."/>
            <person name="Ramasamy R.K."/>
            <person name="Rodriguez J.C."/>
            <person name="Van S.L."/>
            <person name="Yuan L."/>
            <person name="Wang Z."/>
            <person name="Xia Z."/>
            <person name="Xiao L."/>
            <person name="Anderson O.D."/>
            <person name="Ouyang S."/>
            <person name="Liang Y."/>
            <person name="Zimin A.V."/>
            <person name="Pertea G."/>
            <person name="Qi P."/>
            <person name="Bennetzen J.L."/>
            <person name="Dai X."/>
            <person name="Dawson M.W."/>
            <person name="Muller H.G."/>
            <person name="Kugler K."/>
            <person name="Rivarola-Duarte L."/>
            <person name="Spannagl M."/>
            <person name="Mayer K.F.X."/>
            <person name="Lu F.H."/>
            <person name="Bevan M.W."/>
            <person name="Leroy P."/>
            <person name="Li P."/>
            <person name="You F.M."/>
            <person name="Sun Q."/>
            <person name="Liu Z."/>
            <person name="Lyons E."/>
            <person name="Wicker T."/>
            <person name="Salzberg S.L."/>
            <person name="Devos K.M."/>
            <person name="Dvorak J."/>
        </authorList>
    </citation>
    <scope>NUCLEOTIDE SEQUENCE [LARGE SCALE GENOMIC DNA]</scope>
    <source>
        <strain evidence="1">cv. AL8/78</strain>
    </source>
</reference>
<protein>
    <submittedName>
        <fullName evidence="1">Uncharacterized protein</fullName>
    </submittedName>
</protein>
<dbReference type="Gramene" id="AET4Gv20519800.8">
    <property type="protein sequence ID" value="AET4Gv20519800.8"/>
    <property type="gene ID" value="AET4Gv20519800"/>
</dbReference>
<evidence type="ECO:0000313" key="1">
    <source>
        <dbReference type="EnsemblPlants" id="AET4Gv20519800.8"/>
    </source>
</evidence>
<accession>A0A453ICL3</accession>
<sequence length="37" mass="4359">ILFFHFHCKCSSLFAFMYSTCVYRKDCLNTSSRSIMA</sequence>
<reference evidence="2" key="1">
    <citation type="journal article" date="2014" name="Science">
        <title>Ancient hybridizations among the ancestral genomes of bread wheat.</title>
        <authorList>
            <consortium name="International Wheat Genome Sequencing Consortium,"/>
            <person name="Marcussen T."/>
            <person name="Sandve S.R."/>
            <person name="Heier L."/>
            <person name="Spannagl M."/>
            <person name="Pfeifer M."/>
            <person name="Jakobsen K.S."/>
            <person name="Wulff B.B."/>
            <person name="Steuernagel B."/>
            <person name="Mayer K.F."/>
            <person name="Olsen O.A."/>
        </authorList>
    </citation>
    <scope>NUCLEOTIDE SEQUENCE [LARGE SCALE GENOMIC DNA]</scope>
    <source>
        <strain evidence="2">cv. AL8/78</strain>
    </source>
</reference>
<evidence type="ECO:0000313" key="2">
    <source>
        <dbReference type="Proteomes" id="UP000015105"/>
    </source>
</evidence>